<evidence type="ECO:0000313" key="2">
    <source>
        <dbReference type="EMBL" id="NWX40986.1"/>
    </source>
</evidence>
<feature type="compositionally biased region" description="Acidic residues" evidence="1">
    <location>
        <begin position="68"/>
        <end position="78"/>
    </location>
</feature>
<gene>
    <name evidence="2" type="primary">Wdhd1_1</name>
    <name evidence="2" type="ORF">STECAR_R05475</name>
</gene>
<proteinExistence type="predicted"/>
<evidence type="ECO:0000256" key="1">
    <source>
        <dbReference type="SAM" id="MobiDB-lite"/>
    </source>
</evidence>
<dbReference type="EMBL" id="VZSC01002823">
    <property type="protein sequence ID" value="NWX40986.1"/>
    <property type="molecule type" value="Genomic_DNA"/>
</dbReference>
<dbReference type="PANTHER" id="PTHR19932">
    <property type="entry name" value="WD REPEAT AND HMG-BOX DNA BINDING PROTEIN"/>
    <property type="match status" value="1"/>
</dbReference>
<dbReference type="PANTHER" id="PTHR19932:SF10">
    <property type="entry name" value="WD REPEAT AND HMG-BOX DNA-BINDING PROTEIN 1"/>
    <property type="match status" value="1"/>
</dbReference>
<dbReference type="GO" id="GO:0000278">
    <property type="term" value="P:mitotic cell cycle"/>
    <property type="evidence" value="ECO:0007669"/>
    <property type="project" value="TreeGrafter"/>
</dbReference>
<evidence type="ECO:0000313" key="3">
    <source>
        <dbReference type="Proteomes" id="UP000516988"/>
    </source>
</evidence>
<protein>
    <submittedName>
        <fullName evidence="2">WDHD1 protein</fullName>
    </submittedName>
</protein>
<dbReference type="Proteomes" id="UP000516988">
    <property type="component" value="Unassembled WGS sequence"/>
</dbReference>
<organism evidence="2 3">
    <name type="scientific">Steatornis caripensis</name>
    <name type="common">Oilbird</name>
    <dbReference type="NCBI Taxonomy" id="48435"/>
    <lineage>
        <taxon>Eukaryota</taxon>
        <taxon>Metazoa</taxon>
        <taxon>Chordata</taxon>
        <taxon>Craniata</taxon>
        <taxon>Vertebrata</taxon>
        <taxon>Euteleostomi</taxon>
        <taxon>Archelosauria</taxon>
        <taxon>Archosauria</taxon>
        <taxon>Dinosauria</taxon>
        <taxon>Saurischia</taxon>
        <taxon>Theropoda</taxon>
        <taxon>Coelurosauria</taxon>
        <taxon>Aves</taxon>
        <taxon>Neognathae</taxon>
        <taxon>Neoaves</taxon>
        <taxon>Strisores</taxon>
        <taxon>Caprimulgiformes</taxon>
        <taxon>Steatornithidae</taxon>
        <taxon>Steatornis</taxon>
    </lineage>
</organism>
<feature type="non-terminal residue" evidence="2">
    <location>
        <position position="1"/>
    </location>
</feature>
<dbReference type="AlphaFoldDB" id="A0A7K6W2Q0"/>
<dbReference type="GO" id="GO:0006281">
    <property type="term" value="P:DNA repair"/>
    <property type="evidence" value="ECO:0007669"/>
    <property type="project" value="TreeGrafter"/>
</dbReference>
<dbReference type="OrthoDB" id="427368at2759"/>
<comment type="caution">
    <text evidence="2">The sequence shown here is derived from an EMBL/GenBank/DDBJ whole genome shotgun (WGS) entry which is preliminary data.</text>
</comment>
<keyword evidence="3" id="KW-1185">Reference proteome</keyword>
<feature type="non-terminal residue" evidence="2">
    <location>
        <position position="185"/>
    </location>
</feature>
<dbReference type="GO" id="GO:0006261">
    <property type="term" value="P:DNA-templated DNA replication"/>
    <property type="evidence" value="ECO:0007669"/>
    <property type="project" value="TreeGrafter"/>
</dbReference>
<sequence>LLKIHSFNILFRMKHEKNYSICGLAWHPKYRQIAYTDTEGNLGLLEDIGDEKKPNDKVASTATKDYNDLFDGDDDDYLSGDMIEPQSSPKARANEDDGDDDDLMPTSGHLRRAVIDDDDNSLDIGMIKANSNLEKEDDDYDQTGAFPALPPSTQQPVYDGPMPTPKQKPFQSGSTPAHLMHRFMV</sequence>
<reference evidence="2 3" key="1">
    <citation type="submission" date="2019-09" db="EMBL/GenBank/DDBJ databases">
        <title>Bird 10,000 Genomes (B10K) Project - Family phase.</title>
        <authorList>
            <person name="Zhang G."/>
        </authorList>
    </citation>
    <scope>NUCLEOTIDE SEQUENCE [LARGE SCALE GENOMIC DNA]</scope>
    <source>
        <strain evidence="2">OUT-0004</strain>
    </source>
</reference>
<name>A0A7K6W2Q0_STECA</name>
<feature type="region of interest" description="Disordered" evidence="1">
    <location>
        <begin position="48"/>
        <end position="107"/>
    </location>
</feature>
<feature type="region of interest" description="Disordered" evidence="1">
    <location>
        <begin position="133"/>
        <end position="177"/>
    </location>
</feature>
<accession>A0A7K6W2Q0</accession>
<dbReference type="GO" id="GO:0043596">
    <property type="term" value="C:nuclear replication fork"/>
    <property type="evidence" value="ECO:0007669"/>
    <property type="project" value="TreeGrafter"/>
</dbReference>
<dbReference type="GO" id="GO:0003682">
    <property type="term" value="F:chromatin binding"/>
    <property type="evidence" value="ECO:0007669"/>
    <property type="project" value="TreeGrafter"/>
</dbReference>